<reference evidence="2" key="1">
    <citation type="submission" date="2022-07" db="EMBL/GenBank/DDBJ databases">
        <title>Gramela sediminis sp. nov., isolated from deep-sea sediment of the Indian Ocean.</title>
        <authorList>
            <person name="Shi H."/>
        </authorList>
    </citation>
    <scope>NUCLEOTIDE SEQUENCE</scope>
    <source>
        <strain evidence="2">GC03-9</strain>
    </source>
</reference>
<organism evidence="2 3">
    <name type="scientific">Christiangramia oceanisediminis</name>
    <dbReference type="NCBI Taxonomy" id="2920386"/>
    <lineage>
        <taxon>Bacteria</taxon>
        <taxon>Pseudomonadati</taxon>
        <taxon>Bacteroidota</taxon>
        <taxon>Flavobacteriia</taxon>
        <taxon>Flavobacteriales</taxon>
        <taxon>Flavobacteriaceae</taxon>
        <taxon>Christiangramia</taxon>
    </lineage>
</organism>
<accession>A0A9X2I9P8</accession>
<evidence type="ECO:0000313" key="2">
    <source>
        <dbReference type="EMBL" id="MCP9198573.1"/>
    </source>
</evidence>
<keyword evidence="1" id="KW-0812">Transmembrane</keyword>
<feature type="transmembrane region" description="Helical" evidence="1">
    <location>
        <begin position="86"/>
        <end position="107"/>
    </location>
</feature>
<dbReference type="Proteomes" id="UP001155280">
    <property type="component" value="Unassembled WGS sequence"/>
</dbReference>
<keyword evidence="1" id="KW-0472">Membrane</keyword>
<evidence type="ECO:0000313" key="3">
    <source>
        <dbReference type="Proteomes" id="UP001155280"/>
    </source>
</evidence>
<dbReference type="RefSeq" id="WP_241550580.1">
    <property type="nucleotide sequence ID" value="NZ_JANCNS010000001.1"/>
</dbReference>
<gene>
    <name evidence="2" type="ORF">MKO06_01545</name>
</gene>
<proteinExistence type="predicted"/>
<dbReference type="AlphaFoldDB" id="A0A9X2I9P8"/>
<dbReference type="EMBL" id="JANCNS010000001">
    <property type="protein sequence ID" value="MCP9198573.1"/>
    <property type="molecule type" value="Genomic_DNA"/>
</dbReference>
<sequence length="110" mass="12642">MNSEDRTYEICQDGMPVSDLIKKSSIKYITGLRQNGLILITRKGKLRLTSKGRLAKKMGLSTYLNLSESEREFLNRETSEIKSENFSLMLVFAGLILSFVVMLGYWYTNF</sequence>
<evidence type="ECO:0000256" key="1">
    <source>
        <dbReference type="SAM" id="Phobius"/>
    </source>
</evidence>
<protein>
    <submittedName>
        <fullName evidence="2">Uncharacterized protein</fullName>
    </submittedName>
</protein>
<comment type="caution">
    <text evidence="2">The sequence shown here is derived from an EMBL/GenBank/DDBJ whole genome shotgun (WGS) entry which is preliminary data.</text>
</comment>
<keyword evidence="1" id="KW-1133">Transmembrane helix</keyword>
<name>A0A9X2I9P8_9FLAO</name>
<keyword evidence="3" id="KW-1185">Reference proteome</keyword>